<proteinExistence type="predicted"/>
<name>A0A662YRS5_ACIRT</name>
<feature type="domain" description="Vwde helical" evidence="1">
    <location>
        <begin position="20"/>
        <end position="86"/>
    </location>
</feature>
<keyword evidence="3" id="KW-1185">Reference proteome</keyword>
<dbReference type="EMBL" id="SCEB01000424">
    <property type="protein sequence ID" value="RXM99277.1"/>
    <property type="molecule type" value="Genomic_DNA"/>
</dbReference>
<protein>
    <submittedName>
        <fullName evidence="2">von Willebrand factor D and EGF domain-containing protein</fullName>
    </submittedName>
</protein>
<accession>A0A662YRS5</accession>
<sequence length="210" mass="23498">MWRALCISFQRSPAAQPSWPTPSGLTSAKALEICQQVLANSTIGVVCKDLLGRRLDEAINMCMLDLQLKDDLAWGEAMAPFLENECHPPELTDLENSGLCDIRVYECNSVRVFGLGFMDFGDQIDDNRPPMFLLQTFSGENFVYQFIAVDPEGSAMLFLLESGPQYASLSPADLLIWKVHSEETQIFEFTVSDECNAQSRYSVELPIRQG</sequence>
<gene>
    <name evidence="2" type="ORF">EOD39_11847</name>
</gene>
<evidence type="ECO:0000313" key="2">
    <source>
        <dbReference type="EMBL" id="RXM99277.1"/>
    </source>
</evidence>
<dbReference type="InterPro" id="IPR058727">
    <property type="entry name" value="Helical_Vwde"/>
</dbReference>
<dbReference type="AlphaFoldDB" id="A0A662YRS5"/>
<dbReference type="Pfam" id="PF26129">
    <property type="entry name" value="Vwde"/>
    <property type="match status" value="1"/>
</dbReference>
<evidence type="ECO:0000259" key="1">
    <source>
        <dbReference type="Pfam" id="PF26129"/>
    </source>
</evidence>
<comment type="caution">
    <text evidence="2">The sequence shown here is derived from an EMBL/GenBank/DDBJ whole genome shotgun (WGS) entry which is preliminary data.</text>
</comment>
<dbReference type="Proteomes" id="UP000289886">
    <property type="component" value="Unassembled WGS sequence"/>
</dbReference>
<evidence type="ECO:0000313" key="3">
    <source>
        <dbReference type="Proteomes" id="UP000289886"/>
    </source>
</evidence>
<reference evidence="2 3" key="1">
    <citation type="submission" date="2019-01" db="EMBL/GenBank/DDBJ databases">
        <title>Draft Genome and Complete Hox-Cluster Characterization of the Sterlet Sturgeon (Acipenser ruthenus).</title>
        <authorList>
            <person name="Wei Q."/>
        </authorList>
    </citation>
    <scope>NUCLEOTIDE SEQUENCE [LARGE SCALE GENOMIC DNA]</scope>
    <source>
        <strain evidence="2">WHYD16114868_AA</strain>
        <tissue evidence="2">Blood</tissue>
    </source>
</reference>
<organism evidence="2 3">
    <name type="scientific">Acipenser ruthenus</name>
    <name type="common">Sterlet sturgeon</name>
    <dbReference type="NCBI Taxonomy" id="7906"/>
    <lineage>
        <taxon>Eukaryota</taxon>
        <taxon>Metazoa</taxon>
        <taxon>Chordata</taxon>
        <taxon>Craniata</taxon>
        <taxon>Vertebrata</taxon>
        <taxon>Euteleostomi</taxon>
        <taxon>Actinopterygii</taxon>
        <taxon>Chondrostei</taxon>
        <taxon>Acipenseriformes</taxon>
        <taxon>Acipenseridae</taxon>
        <taxon>Acipenser</taxon>
    </lineage>
</organism>